<proteinExistence type="predicted"/>
<feature type="region of interest" description="Disordered" evidence="1">
    <location>
        <begin position="73"/>
        <end position="96"/>
    </location>
</feature>
<reference evidence="2 3" key="1">
    <citation type="submission" date="2021-06" db="EMBL/GenBank/DDBJ databases">
        <title>A haploid diamondback moth (Plutella xylostella L.) genome assembly resolves 31 chromosomes and identifies a diamide resistance mutation.</title>
        <authorList>
            <person name="Ward C.M."/>
            <person name="Perry K.D."/>
            <person name="Baker G."/>
            <person name="Powis K."/>
            <person name="Heckel D.G."/>
            <person name="Baxter S.W."/>
        </authorList>
    </citation>
    <scope>NUCLEOTIDE SEQUENCE [LARGE SCALE GENOMIC DNA]</scope>
    <source>
        <strain evidence="2 3">LV</strain>
        <tissue evidence="2">Single pupa</tissue>
    </source>
</reference>
<evidence type="ECO:0000256" key="1">
    <source>
        <dbReference type="SAM" id="MobiDB-lite"/>
    </source>
</evidence>
<organism evidence="2 3">
    <name type="scientific">Plutella xylostella</name>
    <name type="common">Diamondback moth</name>
    <name type="synonym">Plutella maculipennis</name>
    <dbReference type="NCBI Taxonomy" id="51655"/>
    <lineage>
        <taxon>Eukaryota</taxon>
        <taxon>Metazoa</taxon>
        <taxon>Ecdysozoa</taxon>
        <taxon>Arthropoda</taxon>
        <taxon>Hexapoda</taxon>
        <taxon>Insecta</taxon>
        <taxon>Pterygota</taxon>
        <taxon>Neoptera</taxon>
        <taxon>Endopterygota</taxon>
        <taxon>Lepidoptera</taxon>
        <taxon>Glossata</taxon>
        <taxon>Ditrysia</taxon>
        <taxon>Yponomeutoidea</taxon>
        <taxon>Plutellidae</taxon>
        <taxon>Plutella</taxon>
    </lineage>
</organism>
<sequence>MEQLQSRSEARVAQCVVATAGARRGGRGLAATLAAAAARLAGSRAVPPRLRGPLLLRVLRLLRQRERLLEEYFTSPRPHPACPPPPRPPRPPRALRERWGLPPDTWVCPRCGGPRYDIIPFEEGMRRLYGDDFCFVS</sequence>
<evidence type="ECO:0000313" key="2">
    <source>
        <dbReference type="EMBL" id="KAG7302415.1"/>
    </source>
</evidence>
<accession>A0ABQ7QCC2</accession>
<comment type="caution">
    <text evidence="2">The sequence shown here is derived from an EMBL/GenBank/DDBJ whole genome shotgun (WGS) entry which is preliminary data.</text>
</comment>
<name>A0ABQ7QCC2_PLUXY</name>
<gene>
    <name evidence="2" type="ORF">JYU34_013949</name>
</gene>
<dbReference type="EMBL" id="JAHIBW010000018">
    <property type="protein sequence ID" value="KAG7302415.1"/>
    <property type="molecule type" value="Genomic_DNA"/>
</dbReference>
<dbReference type="Proteomes" id="UP000823941">
    <property type="component" value="Chromosome 18"/>
</dbReference>
<keyword evidence="3" id="KW-1185">Reference proteome</keyword>
<protein>
    <submittedName>
        <fullName evidence="2">Uncharacterized protein</fullName>
    </submittedName>
</protein>
<evidence type="ECO:0000313" key="3">
    <source>
        <dbReference type="Proteomes" id="UP000823941"/>
    </source>
</evidence>
<feature type="compositionally biased region" description="Pro residues" evidence="1">
    <location>
        <begin position="77"/>
        <end position="92"/>
    </location>
</feature>